<comment type="subcellular location">
    <subcellularLocation>
        <location evidence="1">Cell membrane</location>
        <topology evidence="1">Multi-pass membrane protein</topology>
    </subcellularLocation>
</comment>
<dbReference type="AlphaFoldDB" id="A0A212TH98"/>
<feature type="transmembrane region" description="Helical" evidence="9">
    <location>
        <begin position="332"/>
        <end position="351"/>
    </location>
</feature>
<dbReference type="Pfam" id="PF07690">
    <property type="entry name" value="MFS_1"/>
    <property type="match status" value="1"/>
</dbReference>
<dbReference type="SUPFAM" id="SSF103473">
    <property type="entry name" value="MFS general substrate transporter"/>
    <property type="match status" value="1"/>
</dbReference>
<dbReference type="InterPro" id="IPR005829">
    <property type="entry name" value="Sugar_transporter_CS"/>
</dbReference>
<dbReference type="Pfam" id="PF00083">
    <property type="entry name" value="Sugar_tr"/>
    <property type="match status" value="1"/>
</dbReference>
<protein>
    <submittedName>
        <fullName evidence="11">MFS transporter, MHS family, proline/betaine transporter</fullName>
    </submittedName>
</protein>
<dbReference type="InterPro" id="IPR020846">
    <property type="entry name" value="MFS_dom"/>
</dbReference>
<dbReference type="OrthoDB" id="9783227at2"/>
<feature type="transmembrane region" description="Helical" evidence="9">
    <location>
        <begin position="424"/>
        <end position="442"/>
    </location>
</feature>
<keyword evidence="12" id="KW-1185">Reference proteome</keyword>
<dbReference type="InterPro" id="IPR005828">
    <property type="entry name" value="MFS_sugar_transport-like"/>
</dbReference>
<feature type="transmembrane region" description="Helical" evidence="9">
    <location>
        <begin position="179"/>
        <end position="202"/>
    </location>
</feature>
<sequence length="454" mass="47373">MRLGSWGSAPIPICLIDYPPSKPVQPTLTNQAQPRAGLSRASLLVATCSTIIEWYDFTLCLYFATVLSRVFFGPGATSLLTALGGFAVSYLMRPLGALVFGHIGDRYGRRRMMLLSMAVMTGAMLVTALLPTHAQIGAWAGWLLLLLRCLMAFSVGGEYTGVVAYLLEGARPGRRGLVTSLAAAASEVGALLAVGVCALLVYGLPTASVDTWGWRLPFLLGAVLAGGVWLARSTMQESPDFERQQEAGTVPTSPLRHTLRYHRPAILRTFAISALGSITYYVGITYVPTFLSTTGQRGEGEALGLSTMAAVVVILVTPFVGLLSDRLGRKPVLAVLAGASALLPITLFSLMRGGSTLQAILGAVVLAAVAGGVSAVGAAATAEQFPGEGRLSGLALGATAATAVFGGLTPFLAELLIARTGWPLVPGAMIALVALLVLPVLLTMPETAFSKRTT</sequence>
<evidence type="ECO:0000259" key="10">
    <source>
        <dbReference type="PROSITE" id="PS50850"/>
    </source>
</evidence>
<dbReference type="InterPro" id="IPR051084">
    <property type="entry name" value="H+-coupled_symporters"/>
</dbReference>
<evidence type="ECO:0000256" key="7">
    <source>
        <dbReference type="ARBA" id="ARBA00022989"/>
    </source>
</evidence>
<keyword evidence="6" id="KW-0769">Symport</keyword>
<dbReference type="PROSITE" id="PS00216">
    <property type="entry name" value="SUGAR_TRANSPORT_1"/>
    <property type="match status" value="1"/>
</dbReference>
<evidence type="ECO:0000256" key="6">
    <source>
        <dbReference type="ARBA" id="ARBA00022847"/>
    </source>
</evidence>
<accession>A0A212TH98</accession>
<feature type="transmembrane region" description="Helical" evidence="9">
    <location>
        <begin position="142"/>
        <end position="167"/>
    </location>
</feature>
<keyword evidence="8 9" id="KW-0472">Membrane</keyword>
<dbReference type="InterPro" id="IPR011701">
    <property type="entry name" value="MFS"/>
</dbReference>
<dbReference type="InterPro" id="IPR036259">
    <property type="entry name" value="MFS_trans_sf"/>
</dbReference>
<dbReference type="GO" id="GO:0005886">
    <property type="term" value="C:plasma membrane"/>
    <property type="evidence" value="ECO:0007669"/>
    <property type="project" value="UniProtKB-SubCell"/>
</dbReference>
<evidence type="ECO:0000256" key="8">
    <source>
        <dbReference type="ARBA" id="ARBA00023136"/>
    </source>
</evidence>
<dbReference type="Proteomes" id="UP000198131">
    <property type="component" value="Unassembled WGS sequence"/>
</dbReference>
<feature type="transmembrane region" description="Helical" evidence="9">
    <location>
        <begin position="303"/>
        <end position="323"/>
    </location>
</feature>
<gene>
    <name evidence="11" type="ORF">SAMN06265337_1294</name>
</gene>
<evidence type="ECO:0000256" key="2">
    <source>
        <dbReference type="ARBA" id="ARBA00008240"/>
    </source>
</evidence>
<evidence type="ECO:0000313" key="11">
    <source>
        <dbReference type="EMBL" id="SNC65438.1"/>
    </source>
</evidence>
<organism evidence="11 12">
    <name type="scientific">Hymenobacter gelipurpurascens</name>
    <dbReference type="NCBI Taxonomy" id="89968"/>
    <lineage>
        <taxon>Bacteria</taxon>
        <taxon>Pseudomonadati</taxon>
        <taxon>Bacteroidota</taxon>
        <taxon>Cytophagia</taxon>
        <taxon>Cytophagales</taxon>
        <taxon>Hymenobacteraceae</taxon>
        <taxon>Hymenobacter</taxon>
    </lineage>
</organism>
<dbReference type="Gene3D" id="1.20.1250.20">
    <property type="entry name" value="MFS general substrate transporter like domains"/>
    <property type="match status" value="2"/>
</dbReference>
<feature type="transmembrane region" description="Helical" evidence="9">
    <location>
        <begin position="112"/>
        <end position="130"/>
    </location>
</feature>
<feature type="transmembrane region" description="Helical" evidence="9">
    <location>
        <begin position="357"/>
        <end position="382"/>
    </location>
</feature>
<evidence type="ECO:0000256" key="1">
    <source>
        <dbReference type="ARBA" id="ARBA00004651"/>
    </source>
</evidence>
<keyword evidence="4" id="KW-1003">Cell membrane</keyword>
<keyword evidence="7 9" id="KW-1133">Transmembrane helix</keyword>
<evidence type="ECO:0000256" key="5">
    <source>
        <dbReference type="ARBA" id="ARBA00022692"/>
    </source>
</evidence>
<keyword evidence="5 9" id="KW-0812">Transmembrane</keyword>
<comment type="similarity">
    <text evidence="2">Belongs to the major facilitator superfamily. Metabolite:H+ Symporter (MHS) family (TC 2.A.1.6) family.</text>
</comment>
<keyword evidence="3" id="KW-0813">Transport</keyword>
<dbReference type="RefSeq" id="WP_088843694.1">
    <property type="nucleotide sequence ID" value="NZ_FYEW01000001.1"/>
</dbReference>
<feature type="transmembrane region" description="Helical" evidence="9">
    <location>
        <begin position="70"/>
        <end position="91"/>
    </location>
</feature>
<name>A0A212TH98_9BACT</name>
<dbReference type="EMBL" id="FYEW01000001">
    <property type="protein sequence ID" value="SNC65438.1"/>
    <property type="molecule type" value="Genomic_DNA"/>
</dbReference>
<dbReference type="PANTHER" id="PTHR43528">
    <property type="entry name" value="ALPHA-KETOGLUTARATE PERMEASE"/>
    <property type="match status" value="1"/>
</dbReference>
<feature type="domain" description="Major facilitator superfamily (MFS) profile" evidence="10">
    <location>
        <begin position="42"/>
        <end position="448"/>
    </location>
</feature>
<feature type="transmembrane region" description="Helical" evidence="9">
    <location>
        <begin position="214"/>
        <end position="231"/>
    </location>
</feature>
<feature type="transmembrane region" description="Helical" evidence="9">
    <location>
        <begin position="265"/>
        <end position="283"/>
    </location>
</feature>
<reference evidence="12" key="1">
    <citation type="submission" date="2017-06" db="EMBL/GenBank/DDBJ databases">
        <authorList>
            <person name="Varghese N."/>
            <person name="Submissions S."/>
        </authorList>
    </citation>
    <scope>NUCLEOTIDE SEQUENCE [LARGE SCALE GENOMIC DNA]</scope>
    <source>
        <strain evidence="12">DSM 11116</strain>
    </source>
</reference>
<dbReference type="GO" id="GO:0015293">
    <property type="term" value="F:symporter activity"/>
    <property type="evidence" value="ECO:0007669"/>
    <property type="project" value="UniProtKB-KW"/>
</dbReference>
<evidence type="ECO:0000256" key="3">
    <source>
        <dbReference type="ARBA" id="ARBA00022448"/>
    </source>
</evidence>
<evidence type="ECO:0000256" key="9">
    <source>
        <dbReference type="SAM" id="Phobius"/>
    </source>
</evidence>
<dbReference type="PROSITE" id="PS50850">
    <property type="entry name" value="MFS"/>
    <property type="match status" value="1"/>
</dbReference>
<evidence type="ECO:0000313" key="12">
    <source>
        <dbReference type="Proteomes" id="UP000198131"/>
    </source>
</evidence>
<proteinExistence type="inferred from homology"/>
<feature type="transmembrane region" description="Helical" evidence="9">
    <location>
        <begin position="394"/>
        <end position="418"/>
    </location>
</feature>
<evidence type="ECO:0000256" key="4">
    <source>
        <dbReference type="ARBA" id="ARBA00022475"/>
    </source>
</evidence>
<dbReference type="PANTHER" id="PTHR43528:SF1">
    <property type="entry name" value="ALPHA-KETOGLUTARATE PERMEASE"/>
    <property type="match status" value="1"/>
</dbReference>